<evidence type="ECO:0000313" key="11">
    <source>
        <dbReference type="Proteomes" id="UP001199314"/>
    </source>
</evidence>
<keyword evidence="6 8" id="KW-0067">ATP-binding</keyword>
<dbReference type="Gene3D" id="3.40.50.620">
    <property type="entry name" value="HUPs"/>
    <property type="match status" value="1"/>
</dbReference>
<keyword evidence="5 8" id="KW-0547">Nucleotide-binding</keyword>
<comment type="function">
    <text evidence="8">Ligates lysine onto the cytidine present at position 34 of the AUA codon-specific tRNA(Ile) that contains the anticodon CAU, in an ATP-dependent manner. Cytidine is converted to lysidine, thus changing the amino acid specificity of the tRNA from methionine to isoleucine.</text>
</comment>
<dbReference type="PANTHER" id="PTHR43033">
    <property type="entry name" value="TRNA(ILE)-LYSIDINE SYNTHASE-RELATED"/>
    <property type="match status" value="1"/>
</dbReference>
<evidence type="ECO:0000256" key="1">
    <source>
        <dbReference type="ARBA" id="ARBA00004496"/>
    </source>
</evidence>
<dbReference type="SMART" id="SM00977">
    <property type="entry name" value="TilS_C"/>
    <property type="match status" value="1"/>
</dbReference>
<dbReference type="InterPro" id="IPR012796">
    <property type="entry name" value="Lysidine-tRNA-synth_C"/>
</dbReference>
<dbReference type="SUPFAM" id="SSF52402">
    <property type="entry name" value="Adenine nucleotide alpha hydrolases-like"/>
    <property type="match status" value="1"/>
</dbReference>
<dbReference type="EC" id="6.3.4.19" evidence="8"/>
<comment type="caution">
    <text evidence="10">The sequence shown here is derived from an EMBL/GenBank/DDBJ whole genome shotgun (WGS) entry which is preliminary data.</text>
</comment>
<keyword evidence="3 8" id="KW-0436">Ligase</keyword>
<feature type="domain" description="Lysidine-tRNA(Ile) synthetase C-terminal" evidence="9">
    <location>
        <begin position="360"/>
        <end position="433"/>
    </location>
</feature>
<evidence type="ECO:0000313" key="10">
    <source>
        <dbReference type="EMBL" id="MBZ9778820.1"/>
    </source>
</evidence>
<sequence length="438" mass="51243">MQDHFLKHIEEEFPELLQQKFIIAISGGIDSVVLAHLCHNLKLNFSLAHCNFKLREEESDKDARFVEDLANSLECKFFIKEFETEKIAKTNKNSIQITARNLRYNWFYELVNTTNHHYVVTAHHLNDSLETFIINLSRSTGIKGLTGIPGKNNFIRRPLLNFSRDEIEGFAFKNKIAWREDQSNKSTKYLRNKIRHEVVPTLMELTPDFLKNFESSLEKLQDAQVLIEDYTHLLFKEIVIEKKDHYEINIEKLNSFPNQKAILYQLLEGFGFTEWDDVYHLKDAQTGKKVFSSTHQLIKDRDNLILSVLESTRFKTQFIKKDEHLVDAGDFKLKIMEASQLGDFGSEIAYVDKSKLKFPLSLRSIQNGDYFYPFGMKGKKKLSDFLKDEKISSHLKSSQLVLCNRNEDIIWVLNLRTDDRYKVNETTEDILKIEIVND</sequence>
<dbReference type="Proteomes" id="UP001199314">
    <property type="component" value="Unassembled WGS sequence"/>
</dbReference>
<dbReference type="InterPro" id="IPR014729">
    <property type="entry name" value="Rossmann-like_a/b/a_fold"/>
</dbReference>
<gene>
    <name evidence="8 10" type="primary">tilS</name>
    <name evidence="10" type="ORF">LB452_07785</name>
</gene>
<feature type="binding site" evidence="8">
    <location>
        <begin position="26"/>
        <end position="31"/>
    </location>
    <ligand>
        <name>ATP</name>
        <dbReference type="ChEBI" id="CHEBI:30616"/>
    </ligand>
</feature>
<keyword evidence="11" id="KW-1185">Reference proteome</keyword>
<comment type="similarity">
    <text evidence="8">Belongs to the tRNA(Ile)-lysidine synthase family.</text>
</comment>
<dbReference type="CDD" id="cd01992">
    <property type="entry name" value="TilS_N"/>
    <property type="match status" value="1"/>
</dbReference>
<organism evidence="10 11">
    <name type="scientific">Psychroflexus longus</name>
    <dbReference type="NCBI Taxonomy" id="2873596"/>
    <lineage>
        <taxon>Bacteria</taxon>
        <taxon>Pseudomonadati</taxon>
        <taxon>Bacteroidota</taxon>
        <taxon>Flavobacteriia</taxon>
        <taxon>Flavobacteriales</taxon>
        <taxon>Flavobacteriaceae</taxon>
        <taxon>Psychroflexus</taxon>
    </lineage>
</organism>
<dbReference type="InterPro" id="IPR012094">
    <property type="entry name" value="tRNA_Ile_lys_synt"/>
</dbReference>
<evidence type="ECO:0000256" key="2">
    <source>
        <dbReference type="ARBA" id="ARBA00022490"/>
    </source>
</evidence>
<dbReference type="NCBIfam" id="TIGR02433">
    <property type="entry name" value="lysidine_TilS_C"/>
    <property type="match status" value="1"/>
</dbReference>
<evidence type="ECO:0000256" key="8">
    <source>
        <dbReference type="HAMAP-Rule" id="MF_01161"/>
    </source>
</evidence>
<dbReference type="Pfam" id="PF11734">
    <property type="entry name" value="TilS_C"/>
    <property type="match status" value="1"/>
</dbReference>
<keyword evidence="2 8" id="KW-0963">Cytoplasm</keyword>
<evidence type="ECO:0000256" key="3">
    <source>
        <dbReference type="ARBA" id="ARBA00022598"/>
    </source>
</evidence>
<comment type="subcellular location">
    <subcellularLocation>
        <location evidence="1 8">Cytoplasm</location>
    </subcellularLocation>
</comment>
<dbReference type="InterPro" id="IPR012795">
    <property type="entry name" value="tRNA_Ile_lys_synt_N"/>
</dbReference>
<dbReference type="PANTHER" id="PTHR43033:SF1">
    <property type="entry name" value="TRNA(ILE)-LYSIDINE SYNTHASE-RELATED"/>
    <property type="match status" value="1"/>
</dbReference>
<accession>A0ABS7XIQ4</accession>
<evidence type="ECO:0000256" key="5">
    <source>
        <dbReference type="ARBA" id="ARBA00022741"/>
    </source>
</evidence>
<dbReference type="RefSeq" id="WP_224461171.1">
    <property type="nucleotide sequence ID" value="NZ_JAIQZE010000007.1"/>
</dbReference>
<evidence type="ECO:0000256" key="6">
    <source>
        <dbReference type="ARBA" id="ARBA00022840"/>
    </source>
</evidence>
<evidence type="ECO:0000256" key="4">
    <source>
        <dbReference type="ARBA" id="ARBA00022694"/>
    </source>
</evidence>
<dbReference type="Pfam" id="PF01171">
    <property type="entry name" value="ATP_bind_3"/>
    <property type="match status" value="1"/>
</dbReference>
<reference evidence="11" key="1">
    <citation type="submission" date="2023-07" db="EMBL/GenBank/DDBJ databases">
        <title>Novel species isolated from saline lakes on Tibetan Plateau.</title>
        <authorList>
            <person name="Lu H."/>
        </authorList>
    </citation>
    <scope>NUCLEOTIDE SEQUENCE [LARGE SCALE GENOMIC DNA]</scope>
    <source>
        <strain evidence="11">CAK8W</strain>
    </source>
</reference>
<dbReference type="EMBL" id="JAIQZE010000007">
    <property type="protein sequence ID" value="MBZ9778820.1"/>
    <property type="molecule type" value="Genomic_DNA"/>
</dbReference>
<comment type="catalytic activity">
    <reaction evidence="7 8">
        <text>cytidine(34) in tRNA(Ile2) + L-lysine + ATP = lysidine(34) in tRNA(Ile2) + AMP + diphosphate + H(+)</text>
        <dbReference type="Rhea" id="RHEA:43744"/>
        <dbReference type="Rhea" id="RHEA-COMP:10625"/>
        <dbReference type="Rhea" id="RHEA-COMP:10670"/>
        <dbReference type="ChEBI" id="CHEBI:15378"/>
        <dbReference type="ChEBI" id="CHEBI:30616"/>
        <dbReference type="ChEBI" id="CHEBI:32551"/>
        <dbReference type="ChEBI" id="CHEBI:33019"/>
        <dbReference type="ChEBI" id="CHEBI:82748"/>
        <dbReference type="ChEBI" id="CHEBI:83665"/>
        <dbReference type="ChEBI" id="CHEBI:456215"/>
        <dbReference type="EC" id="6.3.4.19"/>
    </reaction>
</comment>
<evidence type="ECO:0000259" key="9">
    <source>
        <dbReference type="SMART" id="SM00977"/>
    </source>
</evidence>
<protein>
    <recommendedName>
        <fullName evidence="8">tRNA(Ile)-lysidine synthase</fullName>
        <ecNumber evidence="8">6.3.4.19</ecNumber>
    </recommendedName>
    <alternativeName>
        <fullName evidence="8">tRNA(Ile)-2-lysyl-cytidine synthase</fullName>
    </alternativeName>
    <alternativeName>
        <fullName evidence="8">tRNA(Ile)-lysidine synthetase</fullName>
    </alternativeName>
</protein>
<dbReference type="NCBIfam" id="TIGR02432">
    <property type="entry name" value="lysidine_TilS_N"/>
    <property type="match status" value="1"/>
</dbReference>
<dbReference type="GO" id="GO:0032267">
    <property type="term" value="F:tRNA(Ile)-lysidine synthase activity"/>
    <property type="evidence" value="ECO:0007669"/>
    <property type="project" value="UniProtKB-EC"/>
</dbReference>
<evidence type="ECO:0000256" key="7">
    <source>
        <dbReference type="ARBA" id="ARBA00048539"/>
    </source>
</evidence>
<dbReference type="InterPro" id="IPR011063">
    <property type="entry name" value="TilS/TtcA_N"/>
</dbReference>
<dbReference type="SUPFAM" id="SSF56037">
    <property type="entry name" value="PheT/TilS domain"/>
    <property type="match status" value="1"/>
</dbReference>
<name>A0ABS7XIQ4_9FLAO</name>
<proteinExistence type="inferred from homology"/>
<keyword evidence="4 8" id="KW-0819">tRNA processing</keyword>
<comment type="domain">
    <text evidence="8">The N-terminal region contains the highly conserved SGGXDS motif, predicted to be a P-loop motif involved in ATP binding.</text>
</comment>
<dbReference type="HAMAP" id="MF_01161">
    <property type="entry name" value="tRNA_Ile_lys_synt"/>
    <property type="match status" value="1"/>
</dbReference>